<dbReference type="SMART" id="SM00355">
    <property type="entry name" value="ZnF_C2H2"/>
    <property type="match status" value="7"/>
</dbReference>
<dbReference type="PROSITE" id="PS50157">
    <property type="entry name" value="ZINC_FINGER_C2H2_2"/>
    <property type="match status" value="4"/>
</dbReference>
<reference evidence="13 14" key="1">
    <citation type="submission" date="2016-03" db="EMBL/GenBank/DDBJ databases">
        <title>Whole genome sequencing of Grifola frondosa 9006-11.</title>
        <authorList>
            <person name="Min B."/>
            <person name="Park H."/>
            <person name="Kim J.-G."/>
            <person name="Cho H."/>
            <person name="Oh Y.-L."/>
            <person name="Kong W.-S."/>
            <person name="Choi I.-G."/>
        </authorList>
    </citation>
    <scope>NUCLEOTIDE SEQUENCE [LARGE SCALE GENOMIC DNA]</scope>
    <source>
        <strain evidence="13 14">9006-11</strain>
    </source>
</reference>
<evidence type="ECO:0000313" key="13">
    <source>
        <dbReference type="EMBL" id="OBZ74254.1"/>
    </source>
</evidence>
<protein>
    <submittedName>
        <fullName evidence="13">Zinc finger protein ZIC 5</fullName>
    </submittedName>
</protein>
<dbReference type="FunFam" id="3.30.160.60:FF:000072">
    <property type="entry name" value="zinc finger protein 143 isoform X1"/>
    <property type="match status" value="1"/>
</dbReference>
<dbReference type="STRING" id="5627.A0A1C7MGU8"/>
<comment type="caution">
    <text evidence="13">The sequence shown here is derived from an EMBL/GenBank/DDBJ whole genome shotgun (WGS) entry which is preliminary data.</text>
</comment>
<gene>
    <name evidence="13" type="primary">zic5</name>
    <name evidence="13" type="ORF">A0H81_06033</name>
</gene>
<dbReference type="Gene3D" id="3.30.160.60">
    <property type="entry name" value="Classic Zinc Finger"/>
    <property type="match status" value="6"/>
</dbReference>
<keyword evidence="7" id="KW-0238">DNA-binding</keyword>
<dbReference type="InterPro" id="IPR036236">
    <property type="entry name" value="Znf_C2H2_sf"/>
</dbReference>
<dbReference type="InterPro" id="IPR050329">
    <property type="entry name" value="GLI_C2H2-zinc-finger"/>
</dbReference>
<dbReference type="Proteomes" id="UP000092993">
    <property type="component" value="Unassembled WGS sequence"/>
</dbReference>
<dbReference type="PANTHER" id="PTHR19818">
    <property type="entry name" value="ZINC FINGER PROTEIN ZIC AND GLI"/>
    <property type="match status" value="1"/>
</dbReference>
<feature type="region of interest" description="Disordered" evidence="11">
    <location>
        <begin position="368"/>
        <end position="390"/>
    </location>
</feature>
<accession>A0A1C7MGU8</accession>
<organism evidence="13 14">
    <name type="scientific">Grifola frondosa</name>
    <name type="common">Maitake</name>
    <name type="synonym">Polyporus frondosus</name>
    <dbReference type="NCBI Taxonomy" id="5627"/>
    <lineage>
        <taxon>Eukaryota</taxon>
        <taxon>Fungi</taxon>
        <taxon>Dikarya</taxon>
        <taxon>Basidiomycota</taxon>
        <taxon>Agaricomycotina</taxon>
        <taxon>Agaricomycetes</taxon>
        <taxon>Polyporales</taxon>
        <taxon>Grifolaceae</taxon>
        <taxon>Grifola</taxon>
    </lineage>
</organism>
<dbReference type="FunFam" id="3.30.160.60:FF:000032">
    <property type="entry name" value="Krueppel-like factor 4"/>
    <property type="match status" value="1"/>
</dbReference>
<feature type="region of interest" description="Disordered" evidence="11">
    <location>
        <begin position="1"/>
        <end position="25"/>
    </location>
</feature>
<evidence type="ECO:0000256" key="6">
    <source>
        <dbReference type="ARBA" id="ARBA00023015"/>
    </source>
</evidence>
<keyword evidence="9" id="KW-0539">Nucleus</keyword>
<dbReference type="SUPFAM" id="SSF57667">
    <property type="entry name" value="beta-beta-alpha zinc fingers"/>
    <property type="match status" value="4"/>
</dbReference>
<evidence type="ECO:0000256" key="8">
    <source>
        <dbReference type="ARBA" id="ARBA00023163"/>
    </source>
</evidence>
<dbReference type="GO" id="GO:0000981">
    <property type="term" value="F:DNA-binding transcription factor activity, RNA polymerase II-specific"/>
    <property type="evidence" value="ECO:0007669"/>
    <property type="project" value="TreeGrafter"/>
</dbReference>
<dbReference type="InterPro" id="IPR013087">
    <property type="entry name" value="Znf_C2H2_type"/>
</dbReference>
<dbReference type="GO" id="GO:0045944">
    <property type="term" value="P:positive regulation of transcription by RNA polymerase II"/>
    <property type="evidence" value="ECO:0007669"/>
    <property type="project" value="UniProtKB-ARBA"/>
</dbReference>
<feature type="domain" description="C2H2-type" evidence="12">
    <location>
        <begin position="498"/>
        <end position="527"/>
    </location>
</feature>
<keyword evidence="5" id="KW-0862">Zinc</keyword>
<keyword evidence="6" id="KW-0805">Transcription regulation</keyword>
<dbReference type="OMA" id="CAKECEK"/>
<evidence type="ECO:0000256" key="7">
    <source>
        <dbReference type="ARBA" id="ARBA00023125"/>
    </source>
</evidence>
<evidence type="ECO:0000256" key="10">
    <source>
        <dbReference type="PROSITE-ProRule" id="PRU00042"/>
    </source>
</evidence>
<dbReference type="AlphaFoldDB" id="A0A1C7MGU8"/>
<feature type="compositionally biased region" description="Polar residues" evidence="11">
    <location>
        <begin position="1"/>
        <end position="12"/>
    </location>
</feature>
<keyword evidence="4 10" id="KW-0863">Zinc-finger</keyword>
<feature type="compositionally biased region" description="Polar residues" evidence="11">
    <location>
        <begin position="372"/>
        <end position="388"/>
    </location>
</feature>
<feature type="region of interest" description="Disordered" evidence="11">
    <location>
        <begin position="206"/>
        <end position="236"/>
    </location>
</feature>
<dbReference type="FunFam" id="3.30.160.60:FF:000325">
    <property type="entry name" value="ZFP90 zinc finger protein"/>
    <property type="match status" value="1"/>
</dbReference>
<feature type="domain" description="C2H2-type" evidence="12">
    <location>
        <begin position="470"/>
        <end position="497"/>
    </location>
</feature>
<feature type="domain" description="C2H2-type" evidence="12">
    <location>
        <begin position="556"/>
        <end position="585"/>
    </location>
</feature>
<keyword evidence="3" id="KW-0677">Repeat</keyword>
<keyword evidence="8" id="KW-0804">Transcription</keyword>
<evidence type="ECO:0000256" key="4">
    <source>
        <dbReference type="ARBA" id="ARBA00022771"/>
    </source>
</evidence>
<dbReference type="GO" id="GO:0008270">
    <property type="term" value="F:zinc ion binding"/>
    <property type="evidence" value="ECO:0007669"/>
    <property type="project" value="UniProtKB-KW"/>
</dbReference>
<keyword evidence="2" id="KW-0479">Metal-binding</keyword>
<dbReference type="PANTHER" id="PTHR19818:SF139">
    <property type="entry name" value="PAIR-RULE PROTEIN ODD-PAIRED"/>
    <property type="match status" value="1"/>
</dbReference>
<dbReference type="EMBL" id="LUGG01000006">
    <property type="protein sequence ID" value="OBZ74254.1"/>
    <property type="molecule type" value="Genomic_DNA"/>
</dbReference>
<evidence type="ECO:0000313" key="14">
    <source>
        <dbReference type="Proteomes" id="UP000092993"/>
    </source>
</evidence>
<proteinExistence type="predicted"/>
<name>A0A1C7MGU8_GRIFR</name>
<evidence type="ECO:0000256" key="2">
    <source>
        <dbReference type="ARBA" id="ARBA00022723"/>
    </source>
</evidence>
<evidence type="ECO:0000256" key="11">
    <source>
        <dbReference type="SAM" id="MobiDB-lite"/>
    </source>
</evidence>
<dbReference type="GO" id="GO:0000978">
    <property type="term" value="F:RNA polymerase II cis-regulatory region sequence-specific DNA binding"/>
    <property type="evidence" value="ECO:0007669"/>
    <property type="project" value="UniProtKB-ARBA"/>
</dbReference>
<dbReference type="Pfam" id="PF00096">
    <property type="entry name" value="zf-C2H2"/>
    <property type="match status" value="4"/>
</dbReference>
<comment type="subcellular location">
    <subcellularLocation>
        <location evidence="1">Nucleus</location>
    </subcellularLocation>
</comment>
<dbReference type="OrthoDB" id="3437960at2759"/>
<dbReference type="PROSITE" id="PS00028">
    <property type="entry name" value="ZINC_FINGER_C2H2_1"/>
    <property type="match status" value="5"/>
</dbReference>
<evidence type="ECO:0000256" key="3">
    <source>
        <dbReference type="ARBA" id="ARBA00022737"/>
    </source>
</evidence>
<evidence type="ECO:0000256" key="9">
    <source>
        <dbReference type="ARBA" id="ARBA00023242"/>
    </source>
</evidence>
<evidence type="ECO:0000256" key="5">
    <source>
        <dbReference type="ARBA" id="ARBA00022833"/>
    </source>
</evidence>
<evidence type="ECO:0000256" key="1">
    <source>
        <dbReference type="ARBA" id="ARBA00004123"/>
    </source>
</evidence>
<feature type="compositionally biased region" description="Polar residues" evidence="11">
    <location>
        <begin position="226"/>
        <end position="236"/>
    </location>
</feature>
<dbReference type="FunFam" id="3.30.160.60:FF:000125">
    <property type="entry name" value="Putative zinc finger protein 143"/>
    <property type="match status" value="1"/>
</dbReference>
<sequence>MGNPASSEFTPLSSSDRHSLSSPSNPALVQPPLFSFSSPRSTPSLSTYQHFSALRTTNEQSSPIMLAQALCQKTVDGRCPCMGEGGLAQLDCAECAKECEKAACTVELTSQCTDQCVVVACNDAHHGSTSCVETSRTSLATIFAQTVSIAQRSMNSAVRTILVIFQTPDFSLLTWPQRTTRSNGIHPSTHFCAAVAMDPPYLLPRNSFPALPSDSPEPLLQPSPDPSNAASHSSHLQDLSSPYFHNSLSQTSQPALMQCMWGNCLETFSSLSELVGHVNLQHLRLPSPPSLSAELFRSRVPPAGTTSPGSSQTLQQMSDATALSCLWADCHLYPSAQSIPGPSTGNQLDSALGVLASHLLEDHLGVPVRPPEQQQPSITNTTTATGIQSAPVAELKPQLSTPMPRPPNHCCETFASCDALTAHIAVTHVGGGKAHYDCFWEGCTRNGQSGFASKQKISRHLQSHTGHRPFQCNICNQNFSEAATLAQHMRRHTQEKPYVCDFPGCGKAFAITGALTIHKRTHNGSKPFKCTYCDRAFAESSNLSKHLRTHTGARPYPCSEPGCNKSFARPDQLARHMNVHKKKVAGAGAERT</sequence>
<dbReference type="GO" id="GO:0005634">
    <property type="term" value="C:nucleus"/>
    <property type="evidence" value="ECO:0007669"/>
    <property type="project" value="UniProtKB-SubCell"/>
</dbReference>
<evidence type="ECO:0000259" key="12">
    <source>
        <dbReference type="PROSITE" id="PS50157"/>
    </source>
</evidence>
<feature type="domain" description="C2H2-type" evidence="12">
    <location>
        <begin position="528"/>
        <end position="555"/>
    </location>
</feature>
<keyword evidence="14" id="KW-1185">Reference proteome</keyword>